<dbReference type="Gene3D" id="1.10.287.470">
    <property type="entry name" value="Helix hairpin bin"/>
    <property type="match status" value="1"/>
</dbReference>
<dbReference type="Gene3D" id="2.40.30.170">
    <property type="match status" value="1"/>
</dbReference>
<accession>A0ABS5SH53</accession>
<name>A0ABS5SH53_9BACT</name>
<dbReference type="Pfam" id="PF25954">
    <property type="entry name" value="Beta-barrel_RND_2"/>
    <property type="match status" value="1"/>
</dbReference>
<feature type="domain" description="CzcB-like C-terminal circularly permuted SH3-like" evidence="7">
    <location>
        <begin position="342"/>
        <end position="403"/>
    </location>
</feature>
<dbReference type="RefSeq" id="WP_214176697.1">
    <property type="nucleotide sequence ID" value="NZ_JAHCVK010000015.1"/>
</dbReference>
<sequence>MNKKAIIIGLILALALGGGLYYRSHHDEKEHAGHTEAGHRAEKAGGHEEGKEHKEGEEGHEEHGEAGSVKMTAAVQKENGVVVAAAKKQRLAGSVSATGKVEANADRIAHVSPRISGKIVAVRASLGDSVAAGQALATLDSVELGEALNRYRQSKTKLALAQSNMDRIKGLVEKKIAARKDILQAETDFKTAQAELHTDEERLSLYGVSSSDLAGDNHKRLLLPVRSPIGGIITEKHAIVGELSDPSKSLYTVADLSSVWVLVDINEKDLAKVHKGQGAIVTVGAFPDMKLKGRITYIADLVDEATRTVKARVEVANPGRKLKPEMFATVELALAADAPPVVAVPEDALQDLDGKKVVFVAEQEAEFAARQVQAGRTAGGMVEIVSGLEEGERYATKGAFILKSELKKGEVVDEHGHGK</sequence>
<evidence type="ECO:0000256" key="3">
    <source>
        <dbReference type="SAM" id="MobiDB-lite"/>
    </source>
</evidence>
<protein>
    <submittedName>
        <fullName evidence="8">Efflux RND transporter periplasmic adaptor subunit</fullName>
    </submittedName>
</protein>
<dbReference type="Gene3D" id="2.40.420.20">
    <property type="match status" value="1"/>
</dbReference>
<proteinExistence type="inferred from homology"/>
<dbReference type="InterPro" id="IPR006143">
    <property type="entry name" value="RND_pump_MFP"/>
</dbReference>
<evidence type="ECO:0000259" key="7">
    <source>
        <dbReference type="Pfam" id="PF25975"/>
    </source>
</evidence>
<dbReference type="EMBL" id="JAHCVK010000015">
    <property type="protein sequence ID" value="MBT0654688.1"/>
    <property type="molecule type" value="Genomic_DNA"/>
</dbReference>
<evidence type="ECO:0000256" key="2">
    <source>
        <dbReference type="ARBA" id="ARBA00022448"/>
    </source>
</evidence>
<feature type="domain" description="CzcB-like barrel-sandwich hybrid" evidence="6">
    <location>
        <begin position="107"/>
        <end position="255"/>
    </location>
</feature>
<dbReference type="SUPFAM" id="SSF111369">
    <property type="entry name" value="HlyD-like secretion proteins"/>
    <property type="match status" value="1"/>
</dbReference>
<dbReference type="Proteomes" id="UP000756860">
    <property type="component" value="Unassembled WGS sequence"/>
</dbReference>
<evidence type="ECO:0000259" key="5">
    <source>
        <dbReference type="Pfam" id="PF25954"/>
    </source>
</evidence>
<dbReference type="NCBIfam" id="TIGR01730">
    <property type="entry name" value="RND_mfp"/>
    <property type="match status" value="1"/>
</dbReference>
<dbReference type="Pfam" id="PF25973">
    <property type="entry name" value="BSH_CzcB"/>
    <property type="match status" value="1"/>
</dbReference>
<dbReference type="InterPro" id="IPR058647">
    <property type="entry name" value="BSH_CzcB-like"/>
</dbReference>
<keyword evidence="9" id="KW-1185">Reference proteome</keyword>
<dbReference type="PANTHER" id="PTHR30097">
    <property type="entry name" value="CATION EFFLUX SYSTEM PROTEIN CUSB"/>
    <property type="match status" value="1"/>
</dbReference>
<evidence type="ECO:0000313" key="8">
    <source>
        <dbReference type="EMBL" id="MBT0654688.1"/>
    </source>
</evidence>
<gene>
    <name evidence="8" type="ORF">KI810_16670</name>
</gene>
<dbReference type="InterPro" id="IPR058648">
    <property type="entry name" value="HH_CzcB-like"/>
</dbReference>
<comment type="similarity">
    <text evidence="1">Belongs to the membrane fusion protein (MFP) (TC 8.A.1) family.</text>
</comment>
<feature type="compositionally biased region" description="Basic and acidic residues" evidence="3">
    <location>
        <begin position="28"/>
        <end position="65"/>
    </location>
</feature>
<evidence type="ECO:0000259" key="4">
    <source>
        <dbReference type="Pfam" id="PF25893"/>
    </source>
</evidence>
<dbReference type="Pfam" id="PF25975">
    <property type="entry name" value="CzcB_C"/>
    <property type="match status" value="1"/>
</dbReference>
<evidence type="ECO:0000259" key="6">
    <source>
        <dbReference type="Pfam" id="PF25973"/>
    </source>
</evidence>
<feature type="domain" description="CzcB-like alpha-helical hairpin" evidence="4">
    <location>
        <begin position="150"/>
        <end position="204"/>
    </location>
</feature>
<dbReference type="Pfam" id="PF25893">
    <property type="entry name" value="HH_CzcB"/>
    <property type="match status" value="1"/>
</dbReference>
<dbReference type="InterPro" id="IPR058792">
    <property type="entry name" value="Beta-barrel_RND_2"/>
</dbReference>
<evidence type="ECO:0000313" key="9">
    <source>
        <dbReference type="Proteomes" id="UP000756860"/>
    </source>
</evidence>
<reference evidence="8 9" key="1">
    <citation type="submission" date="2021-05" db="EMBL/GenBank/DDBJ databases">
        <title>The draft genome of Geobacter luticola JCM 17780.</title>
        <authorList>
            <person name="Xu Z."/>
            <person name="Masuda Y."/>
            <person name="Itoh H."/>
            <person name="Senoo K."/>
        </authorList>
    </citation>
    <scope>NUCLEOTIDE SEQUENCE [LARGE SCALE GENOMIC DNA]</scope>
    <source>
        <strain evidence="8 9">JCM 17780</strain>
    </source>
</reference>
<keyword evidence="2" id="KW-0813">Transport</keyword>
<evidence type="ECO:0000256" key="1">
    <source>
        <dbReference type="ARBA" id="ARBA00009477"/>
    </source>
</evidence>
<dbReference type="Gene3D" id="2.40.50.100">
    <property type="match status" value="1"/>
</dbReference>
<feature type="region of interest" description="Disordered" evidence="3">
    <location>
        <begin position="28"/>
        <end position="67"/>
    </location>
</feature>
<dbReference type="PANTHER" id="PTHR30097:SF15">
    <property type="entry name" value="CATION EFFLUX SYSTEM PROTEIN CUSB"/>
    <property type="match status" value="1"/>
</dbReference>
<feature type="domain" description="CusB-like beta-barrel" evidence="5">
    <location>
        <begin position="258"/>
        <end position="333"/>
    </location>
</feature>
<dbReference type="InterPro" id="IPR058649">
    <property type="entry name" value="CzcB_C"/>
</dbReference>
<dbReference type="InterPro" id="IPR051909">
    <property type="entry name" value="MFP_Cation_Efflux"/>
</dbReference>
<comment type="caution">
    <text evidence="8">The sequence shown here is derived from an EMBL/GenBank/DDBJ whole genome shotgun (WGS) entry which is preliminary data.</text>
</comment>
<organism evidence="8 9">
    <name type="scientific">Geomobilimonas luticola</name>
    <dbReference type="NCBI Taxonomy" id="1114878"/>
    <lineage>
        <taxon>Bacteria</taxon>
        <taxon>Pseudomonadati</taxon>
        <taxon>Thermodesulfobacteriota</taxon>
        <taxon>Desulfuromonadia</taxon>
        <taxon>Geobacterales</taxon>
        <taxon>Geobacteraceae</taxon>
        <taxon>Geomobilimonas</taxon>
    </lineage>
</organism>